<protein>
    <submittedName>
        <fullName evidence="1">Uncharacterized protein</fullName>
    </submittedName>
</protein>
<organism evidence="1">
    <name type="scientific">Anguilla anguilla</name>
    <name type="common">European freshwater eel</name>
    <name type="synonym">Muraena anguilla</name>
    <dbReference type="NCBI Taxonomy" id="7936"/>
    <lineage>
        <taxon>Eukaryota</taxon>
        <taxon>Metazoa</taxon>
        <taxon>Chordata</taxon>
        <taxon>Craniata</taxon>
        <taxon>Vertebrata</taxon>
        <taxon>Euteleostomi</taxon>
        <taxon>Actinopterygii</taxon>
        <taxon>Neopterygii</taxon>
        <taxon>Teleostei</taxon>
        <taxon>Anguilliformes</taxon>
        <taxon>Anguillidae</taxon>
        <taxon>Anguilla</taxon>
    </lineage>
</organism>
<proteinExistence type="predicted"/>
<sequence>MNKQFNCISQWKCGFLVILVHLRGKVVWKKQNKKISKFLLNTNRPYGKKQLRIFTLGVSFVDFHKCF</sequence>
<name>A0A0E9WKU9_ANGAN</name>
<dbReference type="AlphaFoldDB" id="A0A0E9WKU9"/>
<dbReference type="EMBL" id="GBXM01017605">
    <property type="protein sequence ID" value="JAH90972.1"/>
    <property type="molecule type" value="Transcribed_RNA"/>
</dbReference>
<accession>A0A0E9WKU9</accession>
<reference evidence="1" key="1">
    <citation type="submission" date="2014-11" db="EMBL/GenBank/DDBJ databases">
        <authorList>
            <person name="Amaro Gonzalez C."/>
        </authorList>
    </citation>
    <scope>NUCLEOTIDE SEQUENCE</scope>
</reference>
<reference evidence="1" key="2">
    <citation type="journal article" date="2015" name="Fish Shellfish Immunol.">
        <title>Early steps in the European eel (Anguilla anguilla)-Vibrio vulnificus interaction in the gills: Role of the RtxA13 toxin.</title>
        <authorList>
            <person name="Callol A."/>
            <person name="Pajuelo D."/>
            <person name="Ebbesson L."/>
            <person name="Teles M."/>
            <person name="MacKenzie S."/>
            <person name="Amaro C."/>
        </authorList>
    </citation>
    <scope>NUCLEOTIDE SEQUENCE</scope>
</reference>
<evidence type="ECO:0000313" key="1">
    <source>
        <dbReference type="EMBL" id="JAH90972.1"/>
    </source>
</evidence>